<feature type="non-terminal residue" evidence="1">
    <location>
        <position position="1"/>
    </location>
</feature>
<gene>
    <name evidence="1" type="ORF">MNOR_LOCUS13762</name>
</gene>
<evidence type="ECO:0000313" key="2">
    <source>
        <dbReference type="Proteomes" id="UP001497623"/>
    </source>
</evidence>
<protein>
    <submittedName>
        <fullName evidence="1">Uncharacterized protein</fullName>
    </submittedName>
</protein>
<comment type="caution">
    <text evidence="1">The sequence shown here is derived from an EMBL/GenBank/DDBJ whole genome shotgun (WGS) entry which is preliminary data.</text>
</comment>
<dbReference type="AlphaFoldDB" id="A0AAV2QKE5"/>
<organism evidence="1 2">
    <name type="scientific">Meganyctiphanes norvegica</name>
    <name type="common">Northern krill</name>
    <name type="synonym">Thysanopoda norvegica</name>
    <dbReference type="NCBI Taxonomy" id="48144"/>
    <lineage>
        <taxon>Eukaryota</taxon>
        <taxon>Metazoa</taxon>
        <taxon>Ecdysozoa</taxon>
        <taxon>Arthropoda</taxon>
        <taxon>Crustacea</taxon>
        <taxon>Multicrustacea</taxon>
        <taxon>Malacostraca</taxon>
        <taxon>Eumalacostraca</taxon>
        <taxon>Eucarida</taxon>
        <taxon>Euphausiacea</taxon>
        <taxon>Euphausiidae</taxon>
        <taxon>Meganyctiphanes</taxon>
    </lineage>
</organism>
<evidence type="ECO:0000313" key="1">
    <source>
        <dbReference type="EMBL" id="CAL4089294.1"/>
    </source>
</evidence>
<sequence length="162" mass="19098">CQKVLEGKVMVLQEELSNLATKWIEYLNSLKNIIITQNQNDTLIEYIDKKLPGLYLKLLNWIDCVNLIETCEYQVIELKKKIIEVEKLKTDILNNINLAKRKRFIRRITTRKSETTKCQEIVVSEENKPHQNLTICTTPVENLKNIGKDKIRLEWISFIIVR</sequence>
<accession>A0AAV2QKE5</accession>
<feature type="non-terminal residue" evidence="1">
    <location>
        <position position="162"/>
    </location>
</feature>
<reference evidence="1 2" key="1">
    <citation type="submission" date="2024-05" db="EMBL/GenBank/DDBJ databases">
        <authorList>
            <person name="Wallberg A."/>
        </authorList>
    </citation>
    <scope>NUCLEOTIDE SEQUENCE [LARGE SCALE GENOMIC DNA]</scope>
</reference>
<name>A0AAV2QKE5_MEGNR</name>
<proteinExistence type="predicted"/>
<keyword evidence="2" id="KW-1185">Reference proteome</keyword>
<dbReference type="Proteomes" id="UP001497623">
    <property type="component" value="Unassembled WGS sequence"/>
</dbReference>
<dbReference type="EMBL" id="CAXKWB010008007">
    <property type="protein sequence ID" value="CAL4089294.1"/>
    <property type="molecule type" value="Genomic_DNA"/>
</dbReference>